<feature type="region of interest" description="Disordered" evidence="1">
    <location>
        <begin position="99"/>
        <end position="138"/>
    </location>
</feature>
<feature type="domain" description="HTH marR-type" evidence="2">
    <location>
        <begin position="18"/>
        <end position="66"/>
    </location>
</feature>
<keyword evidence="4" id="KW-1185">Reference proteome</keyword>
<evidence type="ECO:0000313" key="3">
    <source>
        <dbReference type="EMBL" id="GAA2506817.1"/>
    </source>
</evidence>
<evidence type="ECO:0000256" key="1">
    <source>
        <dbReference type="SAM" id="MobiDB-lite"/>
    </source>
</evidence>
<reference evidence="4" key="1">
    <citation type="journal article" date="2019" name="Int. J. Syst. Evol. Microbiol.">
        <title>The Global Catalogue of Microorganisms (GCM) 10K type strain sequencing project: providing services to taxonomists for standard genome sequencing and annotation.</title>
        <authorList>
            <consortium name="The Broad Institute Genomics Platform"/>
            <consortium name="The Broad Institute Genome Sequencing Center for Infectious Disease"/>
            <person name="Wu L."/>
            <person name="Ma J."/>
        </authorList>
    </citation>
    <scope>NUCLEOTIDE SEQUENCE [LARGE SCALE GENOMIC DNA]</scope>
    <source>
        <strain evidence="4">JCM 6307</strain>
    </source>
</reference>
<evidence type="ECO:0000259" key="2">
    <source>
        <dbReference type="Pfam" id="PF12802"/>
    </source>
</evidence>
<name>A0ABP6A220_9ACTN</name>
<feature type="compositionally biased region" description="Low complexity" evidence="1">
    <location>
        <begin position="108"/>
        <end position="138"/>
    </location>
</feature>
<dbReference type="SUPFAM" id="SSF46785">
    <property type="entry name" value="Winged helix' DNA-binding domain"/>
    <property type="match status" value="1"/>
</dbReference>
<comment type="caution">
    <text evidence="3">The sequence shown here is derived from an EMBL/GenBank/DDBJ whole genome shotgun (WGS) entry which is preliminary data.</text>
</comment>
<protein>
    <recommendedName>
        <fullName evidence="2">HTH marR-type domain-containing protein</fullName>
    </recommendedName>
</protein>
<dbReference type="InterPro" id="IPR000835">
    <property type="entry name" value="HTH_MarR-typ"/>
</dbReference>
<proteinExistence type="predicted"/>
<dbReference type="Proteomes" id="UP001501358">
    <property type="component" value="Unassembled WGS sequence"/>
</dbReference>
<dbReference type="InterPro" id="IPR036388">
    <property type="entry name" value="WH-like_DNA-bd_sf"/>
</dbReference>
<dbReference type="InterPro" id="IPR036390">
    <property type="entry name" value="WH_DNA-bd_sf"/>
</dbReference>
<sequence>MTAPSSARGSDRWTFLTSHARVLLRIAREPDVRLRDIAAGAGITERAAQAIVADLEAAGYLTRTRVGRRNHYTVDPSVGLRHPSEADRPVGDLLQTFLRREDAPPEDVPAGDAPPGDVAAGDVAAGRVRGEAAPAAGE</sequence>
<dbReference type="Pfam" id="PF12802">
    <property type="entry name" value="MarR_2"/>
    <property type="match status" value="1"/>
</dbReference>
<accession>A0ABP6A220</accession>
<dbReference type="Gene3D" id="1.10.10.10">
    <property type="entry name" value="Winged helix-like DNA-binding domain superfamily/Winged helix DNA-binding domain"/>
    <property type="match status" value="1"/>
</dbReference>
<evidence type="ECO:0000313" key="4">
    <source>
        <dbReference type="Proteomes" id="UP001501358"/>
    </source>
</evidence>
<dbReference type="RefSeq" id="WP_344385526.1">
    <property type="nucleotide sequence ID" value="NZ_BAAATA010000041.1"/>
</dbReference>
<gene>
    <name evidence="3" type="ORF">GCM10010406_49250</name>
</gene>
<organism evidence="3 4">
    <name type="scientific">Streptomyces thermolineatus</name>
    <dbReference type="NCBI Taxonomy" id="44033"/>
    <lineage>
        <taxon>Bacteria</taxon>
        <taxon>Bacillati</taxon>
        <taxon>Actinomycetota</taxon>
        <taxon>Actinomycetes</taxon>
        <taxon>Kitasatosporales</taxon>
        <taxon>Streptomycetaceae</taxon>
        <taxon>Streptomyces</taxon>
    </lineage>
</organism>
<dbReference type="EMBL" id="BAAATA010000041">
    <property type="protein sequence ID" value="GAA2506817.1"/>
    <property type="molecule type" value="Genomic_DNA"/>
</dbReference>